<evidence type="ECO:0000313" key="4">
    <source>
        <dbReference type="Proteomes" id="UP000593571"/>
    </source>
</evidence>
<keyword evidence="2" id="KW-0472">Membrane</keyword>
<organism evidence="3 4">
    <name type="scientific">Rousettus aegyptiacus</name>
    <name type="common">Egyptian fruit bat</name>
    <name type="synonym">Pteropus aegyptiacus</name>
    <dbReference type="NCBI Taxonomy" id="9407"/>
    <lineage>
        <taxon>Eukaryota</taxon>
        <taxon>Metazoa</taxon>
        <taxon>Chordata</taxon>
        <taxon>Craniata</taxon>
        <taxon>Vertebrata</taxon>
        <taxon>Euteleostomi</taxon>
        <taxon>Mammalia</taxon>
        <taxon>Eutheria</taxon>
        <taxon>Laurasiatheria</taxon>
        <taxon>Chiroptera</taxon>
        <taxon>Yinpterochiroptera</taxon>
        <taxon>Pteropodoidea</taxon>
        <taxon>Pteropodidae</taxon>
        <taxon>Rousettinae</taxon>
        <taxon>Rousettus</taxon>
    </lineage>
</organism>
<dbReference type="EMBL" id="JACASE010000006">
    <property type="protein sequence ID" value="KAF6456887.1"/>
    <property type="molecule type" value="Genomic_DNA"/>
</dbReference>
<keyword evidence="2" id="KW-1133">Transmembrane helix</keyword>
<feature type="transmembrane region" description="Helical" evidence="2">
    <location>
        <begin position="26"/>
        <end position="45"/>
    </location>
</feature>
<evidence type="ECO:0000256" key="1">
    <source>
        <dbReference type="SAM" id="MobiDB-lite"/>
    </source>
</evidence>
<dbReference type="AlphaFoldDB" id="A0A7J8GA91"/>
<evidence type="ECO:0000313" key="3">
    <source>
        <dbReference type="EMBL" id="KAF6456887.1"/>
    </source>
</evidence>
<sequence>MKTGMRSTLCIQCSCHSSLNKKKTCLMLAVLFYLNIFSSLIFPLISLCGRAAATTTITTTTDWAELPETKGGNECAPPPQFSTVPWFSLAGMVHIFPREPRAVSTAVFLEPKAEGSCFPYGKLMFSGHQTLLHPSRERQPFHSCLQLPPPASDPVKTSGADAWSESP</sequence>
<dbReference type="Proteomes" id="UP000593571">
    <property type="component" value="Unassembled WGS sequence"/>
</dbReference>
<evidence type="ECO:0000256" key="2">
    <source>
        <dbReference type="SAM" id="Phobius"/>
    </source>
</evidence>
<name>A0A7J8GA91_ROUAE</name>
<gene>
    <name evidence="3" type="ORF">HJG63_011520</name>
</gene>
<protein>
    <submittedName>
        <fullName evidence="3">Uncharacterized protein</fullName>
    </submittedName>
</protein>
<reference evidence="3 4" key="1">
    <citation type="journal article" date="2020" name="Nature">
        <title>Six reference-quality genomes reveal evolution of bat adaptations.</title>
        <authorList>
            <person name="Jebb D."/>
            <person name="Huang Z."/>
            <person name="Pippel M."/>
            <person name="Hughes G.M."/>
            <person name="Lavrichenko K."/>
            <person name="Devanna P."/>
            <person name="Winkler S."/>
            <person name="Jermiin L.S."/>
            <person name="Skirmuntt E.C."/>
            <person name="Katzourakis A."/>
            <person name="Burkitt-Gray L."/>
            <person name="Ray D.A."/>
            <person name="Sullivan K.A.M."/>
            <person name="Roscito J.G."/>
            <person name="Kirilenko B.M."/>
            <person name="Davalos L.M."/>
            <person name="Corthals A.P."/>
            <person name="Power M.L."/>
            <person name="Jones G."/>
            <person name="Ransome R.D."/>
            <person name="Dechmann D.K.N."/>
            <person name="Locatelli A.G."/>
            <person name="Puechmaille S.J."/>
            <person name="Fedrigo O."/>
            <person name="Jarvis E.D."/>
            <person name="Hiller M."/>
            <person name="Vernes S.C."/>
            <person name="Myers E.W."/>
            <person name="Teeling E.C."/>
        </authorList>
    </citation>
    <scope>NUCLEOTIDE SEQUENCE [LARGE SCALE GENOMIC DNA]</scope>
    <source>
        <strain evidence="3">MRouAeg1</strain>
        <tissue evidence="3">Muscle</tissue>
    </source>
</reference>
<feature type="region of interest" description="Disordered" evidence="1">
    <location>
        <begin position="142"/>
        <end position="167"/>
    </location>
</feature>
<keyword evidence="2" id="KW-0812">Transmembrane</keyword>
<accession>A0A7J8GA91</accession>
<proteinExistence type="predicted"/>
<comment type="caution">
    <text evidence="3">The sequence shown here is derived from an EMBL/GenBank/DDBJ whole genome shotgun (WGS) entry which is preliminary data.</text>
</comment>
<keyword evidence="4" id="KW-1185">Reference proteome</keyword>